<dbReference type="PANTHER" id="PTHR11953">
    <property type="entry name" value="EXOSOME COMPLEX COMPONENT"/>
    <property type="match status" value="1"/>
</dbReference>
<evidence type="ECO:0000313" key="7">
    <source>
        <dbReference type="EMBL" id="EEB19042.1"/>
    </source>
</evidence>
<keyword evidence="9" id="KW-1185">Reference proteome</keyword>
<dbReference type="SUPFAM" id="SSF55666">
    <property type="entry name" value="Ribonuclease PH domain 2-like"/>
    <property type="match status" value="1"/>
</dbReference>
<keyword evidence="3" id="KW-0698">rRNA processing</keyword>
<name>E0W086_PEDHC</name>
<evidence type="ECO:0000256" key="5">
    <source>
        <dbReference type="ARBA" id="ARBA00023242"/>
    </source>
</evidence>
<reference evidence="7" key="1">
    <citation type="submission" date="2007-04" db="EMBL/GenBank/DDBJ databases">
        <title>Annotation of Pediculus humanus corporis strain USDA.</title>
        <authorList>
            <person name="Kirkness E."/>
            <person name="Hannick L."/>
            <person name="Hass B."/>
            <person name="Bruggner R."/>
            <person name="Lawson D."/>
            <person name="Bidwell S."/>
            <person name="Joardar V."/>
            <person name="Caler E."/>
            <person name="Walenz B."/>
            <person name="Inman J."/>
            <person name="Schobel S."/>
            <person name="Galinsky K."/>
            <person name="Amedeo P."/>
            <person name="Strausberg R."/>
        </authorList>
    </citation>
    <scope>NUCLEOTIDE SEQUENCE</scope>
    <source>
        <strain evidence="7">USDA</strain>
    </source>
</reference>
<dbReference type="EMBL" id="AAZO01006649">
    <property type="status" value="NOT_ANNOTATED_CDS"/>
    <property type="molecule type" value="Genomic_DNA"/>
</dbReference>
<dbReference type="GO" id="GO:0034475">
    <property type="term" value="P:U4 snRNA 3'-end processing"/>
    <property type="evidence" value="ECO:0007669"/>
    <property type="project" value="TreeGrafter"/>
</dbReference>
<feature type="domain" description="Exoribonuclease phosphorolytic" evidence="6">
    <location>
        <begin position="5"/>
        <end position="125"/>
    </location>
</feature>
<dbReference type="RefSeq" id="XP_002431780.1">
    <property type="nucleotide sequence ID" value="XM_002431735.1"/>
</dbReference>
<proteinExistence type="inferred from homology"/>
<dbReference type="GO" id="GO:0005730">
    <property type="term" value="C:nucleolus"/>
    <property type="evidence" value="ECO:0007669"/>
    <property type="project" value="TreeGrafter"/>
</dbReference>
<reference evidence="8" key="3">
    <citation type="submission" date="2021-02" db="UniProtKB">
        <authorList>
            <consortium name="EnsemblMetazoa"/>
        </authorList>
    </citation>
    <scope>IDENTIFICATION</scope>
    <source>
        <strain evidence="8">USDA</strain>
    </source>
</reference>
<protein>
    <recommendedName>
        <fullName evidence="6">Exoribonuclease phosphorolytic domain-containing protein</fullName>
    </recommendedName>
</protein>
<dbReference type="Proteomes" id="UP000009046">
    <property type="component" value="Unassembled WGS sequence"/>
</dbReference>
<dbReference type="HOGENOM" id="CLU_063514_2_3_1"/>
<dbReference type="SUPFAM" id="SSF54211">
    <property type="entry name" value="Ribosomal protein S5 domain 2-like"/>
    <property type="match status" value="1"/>
</dbReference>
<dbReference type="eggNOG" id="KOG1069">
    <property type="taxonomic scope" value="Eukaryota"/>
</dbReference>
<accession>E0W086</accession>
<reference evidence="7" key="2">
    <citation type="submission" date="2007-04" db="EMBL/GenBank/DDBJ databases">
        <title>The genome of the human body louse.</title>
        <authorList>
            <consortium name="The Human Body Louse Genome Consortium"/>
            <person name="Kirkness E."/>
            <person name="Walenz B."/>
            <person name="Hass B."/>
            <person name="Bruggner R."/>
            <person name="Strausberg R."/>
        </authorList>
    </citation>
    <scope>NUCLEOTIDE SEQUENCE</scope>
    <source>
        <strain evidence="7">USDA</strain>
    </source>
</reference>
<dbReference type="Pfam" id="PF01138">
    <property type="entry name" value="RNase_PH"/>
    <property type="match status" value="1"/>
</dbReference>
<dbReference type="InterPro" id="IPR050080">
    <property type="entry name" value="RNase_PH"/>
</dbReference>
<dbReference type="GO" id="GO:0003723">
    <property type="term" value="F:RNA binding"/>
    <property type="evidence" value="ECO:0007669"/>
    <property type="project" value="TreeGrafter"/>
</dbReference>
<dbReference type="GO" id="GO:0006364">
    <property type="term" value="P:rRNA processing"/>
    <property type="evidence" value="ECO:0007669"/>
    <property type="project" value="UniProtKB-KW"/>
</dbReference>
<evidence type="ECO:0000313" key="8">
    <source>
        <dbReference type="EnsemblMetazoa" id="PHUM547030-PA"/>
    </source>
</evidence>
<dbReference type="GO" id="GO:0000176">
    <property type="term" value="C:nuclear exosome (RNase complex)"/>
    <property type="evidence" value="ECO:0007669"/>
    <property type="project" value="TreeGrafter"/>
</dbReference>
<dbReference type="InterPro" id="IPR001247">
    <property type="entry name" value="ExoRNase_PH_dom1"/>
</dbReference>
<dbReference type="OrthoDB" id="27298at2759"/>
<dbReference type="CDD" id="cd11372">
    <property type="entry name" value="RNase_PH_RRP46"/>
    <property type="match status" value="1"/>
</dbReference>
<comment type="similarity">
    <text evidence="2">Belongs to the RNase PH family.</text>
</comment>
<dbReference type="EnsemblMetazoa" id="PHUM547030-RA">
    <property type="protein sequence ID" value="PHUM547030-PA"/>
    <property type="gene ID" value="PHUM547030"/>
</dbReference>
<dbReference type="GO" id="GO:0071051">
    <property type="term" value="P:poly(A)-dependent snoRNA 3'-end processing"/>
    <property type="evidence" value="ECO:0007669"/>
    <property type="project" value="TreeGrafter"/>
</dbReference>
<evidence type="ECO:0000256" key="2">
    <source>
        <dbReference type="ARBA" id="ARBA00006678"/>
    </source>
</evidence>
<dbReference type="STRING" id="121224.E0W086"/>
<dbReference type="CTD" id="8240390"/>
<evidence type="ECO:0000256" key="4">
    <source>
        <dbReference type="ARBA" id="ARBA00022835"/>
    </source>
</evidence>
<dbReference type="OMA" id="CIINEQG"/>
<evidence type="ECO:0000313" key="9">
    <source>
        <dbReference type="Proteomes" id="UP000009046"/>
    </source>
</evidence>
<dbReference type="KEGG" id="phu:Phum_PHUM547030"/>
<dbReference type="InterPro" id="IPR027408">
    <property type="entry name" value="PNPase/RNase_PH_dom_sf"/>
</dbReference>
<sequence>MDVMEMRNIHCELDPLSRPDGSALFALGDTMTLSAVYGPAEVRPQKLLTENATVEVLFKSKNGVPSISDKIKEVSLNNICKTAILSSQHPRTSISIIVQEMQDYGGLLACSVNSACLALLNAGIPLKYVFAADSKANFTLVFDGVDKNLIACKTSGIYTKNKFTEVINTCKEASLKIFQFYLSVIKKSMTI</sequence>
<comment type="subcellular location">
    <subcellularLocation>
        <location evidence="1">Nucleus</location>
    </subcellularLocation>
</comment>
<dbReference type="InterPro" id="IPR036345">
    <property type="entry name" value="ExoRNase_PH_dom2_sf"/>
</dbReference>
<dbReference type="FunCoup" id="E0W086">
    <property type="interactions" value="588"/>
</dbReference>
<dbReference type="GO" id="GO:0000177">
    <property type="term" value="C:cytoplasmic exosome (RNase complex)"/>
    <property type="evidence" value="ECO:0007669"/>
    <property type="project" value="TreeGrafter"/>
</dbReference>
<dbReference type="GO" id="GO:0016075">
    <property type="term" value="P:rRNA catabolic process"/>
    <property type="evidence" value="ECO:0007669"/>
    <property type="project" value="TreeGrafter"/>
</dbReference>
<dbReference type="VEuPathDB" id="VectorBase:PHUM547030"/>
<dbReference type="PANTHER" id="PTHR11953:SF1">
    <property type="entry name" value="EXOSOME COMPLEX COMPONENT RRP46"/>
    <property type="match status" value="1"/>
</dbReference>
<keyword evidence="5" id="KW-0539">Nucleus</keyword>
<evidence type="ECO:0000256" key="3">
    <source>
        <dbReference type="ARBA" id="ARBA00022552"/>
    </source>
</evidence>
<dbReference type="InParanoid" id="E0W086"/>
<dbReference type="AlphaFoldDB" id="E0W086"/>
<keyword evidence="4" id="KW-0271">Exosome</keyword>
<dbReference type="InterPro" id="IPR020568">
    <property type="entry name" value="Ribosomal_Su5_D2-typ_SF"/>
</dbReference>
<evidence type="ECO:0000256" key="1">
    <source>
        <dbReference type="ARBA" id="ARBA00004123"/>
    </source>
</evidence>
<dbReference type="GeneID" id="8240390"/>
<evidence type="ECO:0000259" key="6">
    <source>
        <dbReference type="Pfam" id="PF01138"/>
    </source>
</evidence>
<dbReference type="Gene3D" id="3.30.230.70">
    <property type="entry name" value="GHMP Kinase, N-terminal domain"/>
    <property type="match status" value="1"/>
</dbReference>
<dbReference type="EMBL" id="DS235857">
    <property type="protein sequence ID" value="EEB19042.1"/>
    <property type="molecule type" value="Genomic_DNA"/>
</dbReference>
<gene>
    <name evidence="8" type="primary">8240390</name>
    <name evidence="7" type="ORF">Phum_PHUM547030</name>
</gene>
<dbReference type="GO" id="GO:0071028">
    <property type="term" value="P:nuclear mRNA surveillance"/>
    <property type="evidence" value="ECO:0007669"/>
    <property type="project" value="TreeGrafter"/>
</dbReference>
<organism>
    <name type="scientific">Pediculus humanus subsp. corporis</name>
    <name type="common">Body louse</name>
    <dbReference type="NCBI Taxonomy" id="121224"/>
    <lineage>
        <taxon>Eukaryota</taxon>
        <taxon>Metazoa</taxon>
        <taxon>Ecdysozoa</taxon>
        <taxon>Arthropoda</taxon>
        <taxon>Hexapoda</taxon>
        <taxon>Insecta</taxon>
        <taxon>Pterygota</taxon>
        <taxon>Neoptera</taxon>
        <taxon>Paraneoptera</taxon>
        <taxon>Psocodea</taxon>
        <taxon>Troctomorpha</taxon>
        <taxon>Phthiraptera</taxon>
        <taxon>Anoplura</taxon>
        <taxon>Pediculidae</taxon>
        <taxon>Pediculus</taxon>
    </lineage>
</organism>